<dbReference type="Gene3D" id="1.10.3290.10">
    <property type="entry name" value="Fido-like domain"/>
    <property type="match status" value="1"/>
</dbReference>
<evidence type="ECO:0000259" key="1">
    <source>
        <dbReference type="PROSITE" id="PS51459"/>
    </source>
</evidence>
<accession>A0ABV1HW99</accession>
<dbReference type="PROSITE" id="PS51459">
    <property type="entry name" value="FIDO"/>
    <property type="match status" value="1"/>
</dbReference>
<evidence type="ECO:0000313" key="2">
    <source>
        <dbReference type="EMBL" id="MEQ2566595.1"/>
    </source>
</evidence>
<proteinExistence type="predicted"/>
<evidence type="ECO:0000313" key="3">
    <source>
        <dbReference type="Proteomes" id="UP001478133"/>
    </source>
</evidence>
<reference evidence="2 3" key="1">
    <citation type="submission" date="2024-03" db="EMBL/GenBank/DDBJ databases">
        <title>Human intestinal bacterial collection.</title>
        <authorList>
            <person name="Pauvert C."/>
            <person name="Hitch T.C.A."/>
            <person name="Clavel T."/>
        </authorList>
    </citation>
    <scope>NUCLEOTIDE SEQUENCE [LARGE SCALE GENOMIC DNA]</scope>
    <source>
        <strain evidence="2 3">CLA-AP-H18</strain>
    </source>
</reference>
<dbReference type="SUPFAM" id="SSF140931">
    <property type="entry name" value="Fic-like"/>
    <property type="match status" value="1"/>
</dbReference>
<dbReference type="EMBL" id="JBBMFI010000084">
    <property type="protein sequence ID" value="MEQ2566595.1"/>
    <property type="molecule type" value="Genomic_DNA"/>
</dbReference>
<comment type="caution">
    <text evidence="2">The sequence shown here is derived from an EMBL/GenBank/DDBJ whole genome shotgun (WGS) entry which is preliminary data.</text>
</comment>
<dbReference type="InterPro" id="IPR036597">
    <property type="entry name" value="Fido-like_dom_sf"/>
</dbReference>
<protein>
    <submittedName>
        <fullName evidence="2">Fic family protein</fullName>
    </submittedName>
</protein>
<sequence>MENKFQMTLEDNIFLAKRNIVDIIWKSARLEGLNVTFPDTEAIYRGSIISDVEVNTVIAINNLKHAWQFILDTIEYPIDYPYICKINQYVEYNLIPNAGFIRNFPVSIGGTRWKPELPIESKIKEEIENIKTIANPTERAITMMLHLMRRQMFGDGNKRTSMLSANQIMISNGVGIISIPVELQRDFSKMLVEFYETNKMDDIKEFIYHSCIDGIPLQKKESEHNYNPNDDYYLKVSFKEATVLEKNGISFEGTVHEQGNSVIRIKTSDKTKVDEIINSYRNNNSIKNLI</sequence>
<dbReference type="InterPro" id="IPR003812">
    <property type="entry name" value="Fido"/>
</dbReference>
<dbReference type="Proteomes" id="UP001478133">
    <property type="component" value="Unassembled WGS sequence"/>
</dbReference>
<organism evidence="2 3">
    <name type="scientific">Ruminococcoides intestinihominis</name>
    <dbReference type="NCBI Taxonomy" id="3133161"/>
    <lineage>
        <taxon>Bacteria</taxon>
        <taxon>Bacillati</taxon>
        <taxon>Bacillota</taxon>
        <taxon>Clostridia</taxon>
        <taxon>Eubacteriales</taxon>
        <taxon>Oscillospiraceae</taxon>
        <taxon>Ruminococcoides</taxon>
    </lineage>
</organism>
<name>A0ABV1HW99_9FIRM</name>
<dbReference type="Pfam" id="PF02661">
    <property type="entry name" value="Fic"/>
    <property type="match status" value="1"/>
</dbReference>
<dbReference type="RefSeq" id="WP_367286390.1">
    <property type="nucleotide sequence ID" value="NZ_JBBMEY010000012.1"/>
</dbReference>
<gene>
    <name evidence="2" type="ORF">ABFO16_10215</name>
</gene>
<feature type="domain" description="Fido" evidence="1">
    <location>
        <begin position="78"/>
        <end position="209"/>
    </location>
</feature>
<keyword evidence="3" id="KW-1185">Reference proteome</keyword>